<dbReference type="AlphaFoldDB" id="A0A7V4U1K9"/>
<dbReference type="PIRSF" id="PIRSF003085">
    <property type="entry name" value="CMAS"/>
    <property type="match status" value="1"/>
</dbReference>
<keyword evidence="2 6" id="KW-0489">Methyltransferase</keyword>
<dbReference type="PANTHER" id="PTHR43667:SF1">
    <property type="entry name" value="CYCLOPROPANE-FATTY-ACYL-PHOSPHOLIPID SYNTHASE"/>
    <property type="match status" value="1"/>
</dbReference>
<evidence type="ECO:0000256" key="1">
    <source>
        <dbReference type="ARBA" id="ARBA00010815"/>
    </source>
</evidence>
<keyword evidence="4" id="KW-0949">S-adenosyl-L-methionine</keyword>
<evidence type="ECO:0000256" key="5">
    <source>
        <dbReference type="ARBA" id="ARBA00023098"/>
    </source>
</evidence>
<protein>
    <submittedName>
        <fullName evidence="6">Cyclopropane fatty acyl phospholipid synthase</fullName>
        <ecNumber evidence="6">2.1.1.79</ecNumber>
    </submittedName>
</protein>
<evidence type="ECO:0000256" key="4">
    <source>
        <dbReference type="ARBA" id="ARBA00022691"/>
    </source>
</evidence>
<comment type="caution">
    <text evidence="6">The sequence shown here is derived from an EMBL/GenBank/DDBJ whole genome shotgun (WGS) entry which is preliminary data.</text>
</comment>
<dbReference type="InterPro" id="IPR050723">
    <property type="entry name" value="CFA/CMAS"/>
</dbReference>
<evidence type="ECO:0000313" key="6">
    <source>
        <dbReference type="EMBL" id="HGY55254.1"/>
    </source>
</evidence>
<gene>
    <name evidence="6" type="ORF">ENK44_06125</name>
</gene>
<dbReference type="GO" id="GO:0032259">
    <property type="term" value="P:methylation"/>
    <property type="evidence" value="ECO:0007669"/>
    <property type="project" value="UniProtKB-KW"/>
</dbReference>
<name>A0A7V4U1K9_CALAY</name>
<dbReference type="InterPro" id="IPR029063">
    <property type="entry name" value="SAM-dependent_MTases_sf"/>
</dbReference>
<evidence type="ECO:0000256" key="2">
    <source>
        <dbReference type="ARBA" id="ARBA00022603"/>
    </source>
</evidence>
<dbReference type="Gene3D" id="3.40.50.150">
    <property type="entry name" value="Vaccinia Virus protein VP39"/>
    <property type="match status" value="1"/>
</dbReference>
<dbReference type="EMBL" id="DRQG01000058">
    <property type="protein sequence ID" value="HGY55254.1"/>
    <property type="molecule type" value="Genomic_DNA"/>
</dbReference>
<dbReference type="GO" id="GO:0008825">
    <property type="term" value="F:cyclopropane-fatty-acyl-phospholipid synthase activity"/>
    <property type="evidence" value="ECO:0007669"/>
    <property type="project" value="UniProtKB-EC"/>
</dbReference>
<keyword evidence="5" id="KW-0443">Lipid metabolism</keyword>
<evidence type="ECO:0000256" key="3">
    <source>
        <dbReference type="ARBA" id="ARBA00022679"/>
    </source>
</evidence>
<accession>A0A7V4U1K9</accession>
<dbReference type="PANTHER" id="PTHR43667">
    <property type="entry name" value="CYCLOPROPANE-FATTY-ACYL-PHOSPHOLIPID SYNTHASE"/>
    <property type="match status" value="1"/>
</dbReference>
<organism evidence="6">
    <name type="scientific">Caldithrix abyssi</name>
    <dbReference type="NCBI Taxonomy" id="187145"/>
    <lineage>
        <taxon>Bacteria</taxon>
        <taxon>Pseudomonadati</taxon>
        <taxon>Calditrichota</taxon>
        <taxon>Calditrichia</taxon>
        <taxon>Calditrichales</taxon>
        <taxon>Calditrichaceae</taxon>
        <taxon>Caldithrix</taxon>
    </lineage>
</organism>
<keyword evidence="3 6" id="KW-0808">Transferase</keyword>
<dbReference type="EC" id="2.1.1.79" evidence="6"/>
<dbReference type="CDD" id="cd02440">
    <property type="entry name" value="AdoMet_MTases"/>
    <property type="match status" value="1"/>
</dbReference>
<dbReference type="GO" id="GO:0008610">
    <property type="term" value="P:lipid biosynthetic process"/>
    <property type="evidence" value="ECO:0007669"/>
    <property type="project" value="InterPro"/>
</dbReference>
<reference evidence="6" key="1">
    <citation type="journal article" date="2020" name="mSystems">
        <title>Genome- and Community-Level Interaction Insights into Carbon Utilization and Element Cycling Functions of Hydrothermarchaeota in Hydrothermal Sediment.</title>
        <authorList>
            <person name="Zhou Z."/>
            <person name="Liu Y."/>
            <person name="Xu W."/>
            <person name="Pan J."/>
            <person name="Luo Z.H."/>
            <person name="Li M."/>
        </authorList>
    </citation>
    <scope>NUCLEOTIDE SEQUENCE [LARGE SCALE GENOMIC DNA]</scope>
    <source>
        <strain evidence="6">HyVt-577</strain>
    </source>
</reference>
<comment type="similarity">
    <text evidence="1">Belongs to the CFA/CMAS family.</text>
</comment>
<sequence>MSVNHHKETIQALLSPLGITLNGDQPWDIQVHNERFYKRVMSDGALGLGESYMDGWWDSPSLDQFLTRILRSDLPQKFRSNFKYALLALQARLFNMQKLKRAFQVGKEHYDVGNDLYVRMLDKRLLYTCAYWKNAKNLDEAQEAKLDLVCRKIGLREGMTVLDLGCGWGGFAIYAAEKYGAKVTGVTVSKRQVELARERAKGLPVDIRLQDYRTVEGQYDRVVSIGIMEHVGYKNYRTYMQVADRCLKEDGIAFIHTIGGNNSEKSSNPWTNKYIFPNGMIPSITQLGKAMENIFVMEDWHNFGPDYDTTLMAWHENFEKAWPELKDKYGERFYRMWRYYLLSSAAGFRARYTQLWQIVMTKPGREQPDCRLN</sequence>
<dbReference type="NCBIfam" id="NF008686">
    <property type="entry name" value="PRK11705.1"/>
    <property type="match status" value="1"/>
</dbReference>
<dbReference type="SUPFAM" id="SSF53335">
    <property type="entry name" value="S-adenosyl-L-methionine-dependent methyltransferases"/>
    <property type="match status" value="1"/>
</dbReference>
<dbReference type="Pfam" id="PF02353">
    <property type="entry name" value="CMAS"/>
    <property type="match status" value="1"/>
</dbReference>
<dbReference type="InterPro" id="IPR003333">
    <property type="entry name" value="CMAS"/>
</dbReference>
<proteinExistence type="inferred from homology"/>
<dbReference type="Proteomes" id="UP000885779">
    <property type="component" value="Unassembled WGS sequence"/>
</dbReference>